<protein>
    <submittedName>
        <fullName evidence="1">Uncharacterized protein</fullName>
    </submittedName>
</protein>
<dbReference type="EMBL" id="CP002623">
    <property type="protein sequence ID" value="AEI94307.1"/>
    <property type="molecule type" value="Genomic_DNA"/>
</dbReference>
<evidence type="ECO:0000313" key="2">
    <source>
        <dbReference type="Proteomes" id="UP000001353"/>
    </source>
</evidence>
<dbReference type="RefSeq" id="WP_013962230.1">
    <property type="nucleotide sequence ID" value="NC_015730.1"/>
</dbReference>
<dbReference type="eggNOG" id="ENOG5032XW9">
    <property type="taxonomic scope" value="Bacteria"/>
</dbReference>
<dbReference type="OrthoDB" id="7667258at2"/>
<reference evidence="1 2" key="1">
    <citation type="journal article" date="2011" name="BMC Genomics">
        <title>Comparative genome analysis and genome-guided physiological analysis of Roseobacter litoralis.</title>
        <authorList>
            <person name="Kalhoefer D."/>
            <person name="Thole S."/>
            <person name="Voget S."/>
            <person name="Lehmann R."/>
            <person name="Liesegang H."/>
            <person name="Wollher A."/>
            <person name="Daniel R."/>
            <person name="Simon M."/>
            <person name="Brinkhoff T."/>
        </authorList>
    </citation>
    <scope>NUCLEOTIDE SEQUENCE [LARGE SCALE GENOMIC DNA]</scope>
    <source>
        <strain evidence="2">ATCC 49566 / DSM 6996 / JCM 21268 / NBRC 15278 / OCh 149</strain>
    </source>
</reference>
<keyword evidence="2" id="KW-1185">Reference proteome</keyword>
<dbReference type="HOGENOM" id="CLU_1228965_0_0_5"/>
<dbReference type="KEGG" id="rli:RLO149_c023370"/>
<sequence length="223" mass="25071">METLPEIQSIRSDLSDRTLTLNLTLKTAEEVSVRSCEVIGRNFRNRVSFQETSELGDILVHRLSDAIKSSLKTLSAGAQVLSLPDFLIELPGLALAGAHVMVMEAKDGVRNAIFRFTEFMGTINNAFKLDIGFSEPYATHSEKLAVNILEEICLPILNLCRAFDMLNTTQDRAFAKAISDKAMEFEFQTELLKRFISNASVDRDNALRDRAYLSDMDQGWMIR</sequence>
<gene>
    <name evidence="1" type="ordered locus">RLO149_c023370</name>
</gene>
<dbReference type="STRING" id="391595.RLO149_c023370"/>
<dbReference type="AlphaFoldDB" id="F7ZBC1"/>
<organism evidence="1 2">
    <name type="scientific">Roseobacter litoralis (strain ATCC 49566 / DSM 6996 / JCM 21268 / NBRC 15278 / OCh 149)</name>
    <dbReference type="NCBI Taxonomy" id="391595"/>
    <lineage>
        <taxon>Bacteria</taxon>
        <taxon>Pseudomonadati</taxon>
        <taxon>Pseudomonadota</taxon>
        <taxon>Alphaproteobacteria</taxon>
        <taxon>Rhodobacterales</taxon>
        <taxon>Roseobacteraceae</taxon>
        <taxon>Roseobacter</taxon>
    </lineage>
</organism>
<name>F7ZBC1_ROSLO</name>
<evidence type="ECO:0000313" key="1">
    <source>
        <dbReference type="EMBL" id="AEI94307.1"/>
    </source>
</evidence>
<accession>F7ZBC1</accession>
<dbReference type="Proteomes" id="UP000001353">
    <property type="component" value="Chromosome"/>
</dbReference>
<proteinExistence type="predicted"/>